<dbReference type="EMBL" id="JANKHO010002955">
    <property type="protein sequence ID" value="KAJ3487311.1"/>
    <property type="molecule type" value="Genomic_DNA"/>
</dbReference>
<protein>
    <submittedName>
        <fullName evidence="2">Uncharacterized protein</fullName>
    </submittedName>
</protein>
<feature type="compositionally biased region" description="Low complexity" evidence="1">
    <location>
        <begin position="598"/>
        <end position="620"/>
    </location>
</feature>
<gene>
    <name evidence="2" type="ORF">NLJ89_g11723</name>
</gene>
<sequence length="693" mass="78435">MDANFQLKNQLVSNYSQDPGLGMGWAYMIPRQPYESYVLSQANDEDISTCVGFQALAQANTKSTKGLRYTGVNGVFCGRSEMVLPMGLGNLQKGERYANMDFVFASSLREFLGLSLILISYDIACQWFINLSKRMKEHWPSDLRLPPTIKLIPAIPKLHEPMHETTNHQVYSLNFIPGVGKSDLETPERVWSAHNAIGNWSKVQGPGSRSDSVDDHLAFWNWLKYVSHGDFLLRKYMAALAERNIQREGHRGFTATLEKFLVVKWEAMCVAWEKDPFPKKKPNPYHTESAVITEAQVRKELAEEEQRRLADGGTSLHTTSAASFISIGLEIEDTQRRIRRLAKSASSQATARQEGGLIEQRNQLRTRIQGWGQLIPIYMPGLLQYKTTLPRGSYADDAENAEDVDLWFPSRVDCTARATVCVTNLPEMEEKLRTAQCFDSLDNVRTILTLKSCMVAFKSKNVRGQREGTRSRAVIDRVHKRARAAAEKYRASRRAKLALSGPGDWEQELQELLDADIRGYQDPDRLRRGPGRRGTLEDGQLQIADEEIDQAEGSDFTLFNEVRSRRDGTGETRRTISWIWRVRRQMAPPDTAANVHENANNTANKTADNTTNNTANINAENARKNTKKSTKKRANEANDEAIEDANNDTNNDILRSEWAKSRAHAARCQEEVLLIREEMRRTIAASTKTLRKA</sequence>
<feature type="region of interest" description="Disordered" evidence="1">
    <location>
        <begin position="592"/>
        <end position="648"/>
    </location>
</feature>
<organism evidence="2 3">
    <name type="scientific">Agrocybe chaxingu</name>
    <dbReference type="NCBI Taxonomy" id="84603"/>
    <lineage>
        <taxon>Eukaryota</taxon>
        <taxon>Fungi</taxon>
        <taxon>Dikarya</taxon>
        <taxon>Basidiomycota</taxon>
        <taxon>Agaricomycotina</taxon>
        <taxon>Agaricomycetes</taxon>
        <taxon>Agaricomycetidae</taxon>
        <taxon>Agaricales</taxon>
        <taxon>Agaricineae</taxon>
        <taxon>Strophariaceae</taxon>
        <taxon>Agrocybe</taxon>
    </lineage>
</organism>
<dbReference type="Proteomes" id="UP001148786">
    <property type="component" value="Unassembled WGS sequence"/>
</dbReference>
<name>A0A9W8JW92_9AGAR</name>
<dbReference type="Pfam" id="PF18758">
    <property type="entry name" value="KDZ"/>
    <property type="match status" value="1"/>
</dbReference>
<dbReference type="InterPro" id="IPR040521">
    <property type="entry name" value="KDZ"/>
</dbReference>
<proteinExistence type="predicted"/>
<reference evidence="2" key="1">
    <citation type="submission" date="2022-07" db="EMBL/GenBank/DDBJ databases">
        <title>Genome Sequence of Agrocybe chaxingu.</title>
        <authorList>
            <person name="Buettner E."/>
        </authorList>
    </citation>
    <scope>NUCLEOTIDE SEQUENCE</scope>
    <source>
        <strain evidence="2">MP-N11</strain>
    </source>
</reference>
<evidence type="ECO:0000313" key="3">
    <source>
        <dbReference type="Proteomes" id="UP001148786"/>
    </source>
</evidence>
<comment type="caution">
    <text evidence="2">The sequence shown here is derived from an EMBL/GenBank/DDBJ whole genome shotgun (WGS) entry which is preliminary data.</text>
</comment>
<accession>A0A9W8JW92</accession>
<feature type="compositionally biased region" description="Acidic residues" evidence="1">
    <location>
        <begin position="637"/>
        <end position="646"/>
    </location>
</feature>
<evidence type="ECO:0000313" key="2">
    <source>
        <dbReference type="EMBL" id="KAJ3487311.1"/>
    </source>
</evidence>
<evidence type="ECO:0000256" key="1">
    <source>
        <dbReference type="SAM" id="MobiDB-lite"/>
    </source>
</evidence>
<dbReference type="OrthoDB" id="2682806at2759"/>
<dbReference type="AlphaFoldDB" id="A0A9W8JW92"/>
<keyword evidence="3" id="KW-1185">Reference proteome</keyword>